<evidence type="ECO:0000313" key="1">
    <source>
        <dbReference type="EMBL" id="BCS95891.1"/>
    </source>
</evidence>
<name>A0ABM7PF87_9BACT</name>
<dbReference type="Proteomes" id="UP001320148">
    <property type="component" value="Chromosome"/>
</dbReference>
<organism evidence="1 2">
    <name type="scientific">Desulfoluna limicola</name>
    <dbReference type="NCBI Taxonomy" id="2810562"/>
    <lineage>
        <taxon>Bacteria</taxon>
        <taxon>Pseudomonadati</taxon>
        <taxon>Thermodesulfobacteriota</taxon>
        <taxon>Desulfobacteria</taxon>
        <taxon>Desulfobacterales</taxon>
        <taxon>Desulfolunaceae</taxon>
        <taxon>Desulfoluna</taxon>
    </lineage>
</organism>
<proteinExistence type="predicted"/>
<accession>A0ABM7PF87</accession>
<keyword evidence="2" id="KW-1185">Reference proteome</keyword>
<dbReference type="EMBL" id="AP024488">
    <property type="protein sequence ID" value="BCS95891.1"/>
    <property type="molecule type" value="Genomic_DNA"/>
</dbReference>
<gene>
    <name evidence="1" type="ORF">DSLASN_15230</name>
</gene>
<evidence type="ECO:0000313" key="2">
    <source>
        <dbReference type="Proteomes" id="UP001320148"/>
    </source>
</evidence>
<dbReference type="RefSeq" id="WP_236892239.1">
    <property type="nucleotide sequence ID" value="NZ_AP024488.1"/>
</dbReference>
<reference evidence="1 2" key="1">
    <citation type="submission" date="2021-02" db="EMBL/GenBank/DDBJ databases">
        <title>Complete genome of Desulfoluna sp. strain ASN36.</title>
        <authorList>
            <person name="Takahashi A."/>
            <person name="Kojima H."/>
            <person name="Fukui M."/>
        </authorList>
    </citation>
    <scope>NUCLEOTIDE SEQUENCE [LARGE SCALE GENOMIC DNA]</scope>
    <source>
        <strain evidence="1 2">ASN36</strain>
    </source>
</reference>
<sequence length="64" mass="7314">MNPMVAASEDSYDLYNDVDDIDQNDTAEVTELLRRYVGDDSTEKKLHMGAELTFPILLPPWILQ</sequence>
<protein>
    <submittedName>
        <fullName evidence="1">Uncharacterized protein</fullName>
    </submittedName>
</protein>